<dbReference type="AlphaFoldDB" id="A0AA91TZ08"/>
<keyword evidence="6" id="KW-1185">Reference proteome</keyword>
<protein>
    <submittedName>
        <fullName evidence="3">Class II glutamine amidotransferase</fullName>
    </submittedName>
</protein>
<dbReference type="Proteomes" id="UP000243750">
    <property type="component" value="Unassembled WGS sequence"/>
</dbReference>
<name>A0AA91TZ08_9GAMM</name>
<feature type="domain" description="Glutamine amidotransferase type-2" evidence="2">
    <location>
        <begin position="2"/>
        <end position="273"/>
    </location>
</feature>
<dbReference type="Pfam" id="PF13230">
    <property type="entry name" value="GATase_4"/>
    <property type="match status" value="1"/>
</dbReference>
<dbReference type="InterPro" id="IPR029055">
    <property type="entry name" value="Ntn_hydrolases_N"/>
</dbReference>
<organism evidence="3 5">
    <name type="scientific">Halopseudomonas pelagia</name>
    <dbReference type="NCBI Taxonomy" id="553151"/>
    <lineage>
        <taxon>Bacteria</taxon>
        <taxon>Pseudomonadati</taxon>
        <taxon>Pseudomonadota</taxon>
        <taxon>Gammaproteobacteria</taxon>
        <taxon>Pseudomonadales</taxon>
        <taxon>Pseudomonadaceae</taxon>
        <taxon>Halopseudomonas</taxon>
    </lineage>
</organism>
<dbReference type="Proteomes" id="UP000344571">
    <property type="component" value="Chromosome"/>
</dbReference>
<evidence type="ECO:0000313" key="4">
    <source>
        <dbReference type="EMBL" id="QFY57919.1"/>
    </source>
</evidence>
<evidence type="ECO:0000313" key="6">
    <source>
        <dbReference type="Proteomes" id="UP000344571"/>
    </source>
</evidence>
<dbReference type="InterPro" id="IPR017932">
    <property type="entry name" value="GATase_2_dom"/>
</dbReference>
<dbReference type="PROSITE" id="PS51278">
    <property type="entry name" value="GATASE_TYPE_2"/>
    <property type="match status" value="1"/>
</dbReference>
<evidence type="ECO:0000259" key="2">
    <source>
        <dbReference type="PROSITE" id="PS51278"/>
    </source>
</evidence>
<evidence type="ECO:0000313" key="5">
    <source>
        <dbReference type="Proteomes" id="UP000243750"/>
    </source>
</evidence>
<gene>
    <name evidence="3" type="ORF">CO192_20305</name>
    <name evidence="4" type="ORF">EAO82_17020</name>
</gene>
<dbReference type="EMBL" id="NWMT01000248">
    <property type="protein sequence ID" value="PCC97604.1"/>
    <property type="molecule type" value="Genomic_DNA"/>
</dbReference>
<evidence type="ECO:0000313" key="3">
    <source>
        <dbReference type="EMBL" id="PCC97604.1"/>
    </source>
</evidence>
<dbReference type="EMBL" id="CP033116">
    <property type="protein sequence ID" value="QFY57919.1"/>
    <property type="molecule type" value="Genomic_DNA"/>
</dbReference>
<reference evidence="3 5" key="1">
    <citation type="submission" date="2017-09" db="EMBL/GenBank/DDBJ databases">
        <title>Bacterial and phytoplankton interrelationship in Kongsfjorden, an Arctic fjord.</title>
        <authorList>
            <person name="Sinha R."/>
            <person name="Krishnan K."/>
        </authorList>
    </citation>
    <scope>NUCLEOTIDE SEQUENCE [LARGE SCALE GENOMIC DNA]</scope>
    <source>
        <strain evidence="3 5">58</strain>
    </source>
</reference>
<dbReference type="PANTHER" id="PTHR42824:SF1">
    <property type="entry name" value="GLUTAMINE AMIDOTRANSFERASE YAFJ-RELATED"/>
    <property type="match status" value="1"/>
</dbReference>
<proteinExistence type="predicted"/>
<reference evidence="4 6" key="2">
    <citation type="submission" date="2018-10" db="EMBL/GenBank/DDBJ databases">
        <title>Complete genome sequence of Pseudomonas pelagia strain Kongs-67.</title>
        <authorList>
            <person name="Sinha R.K."/>
            <person name="Krishnan K."/>
        </authorList>
    </citation>
    <scope>NUCLEOTIDE SEQUENCE [LARGE SCALE GENOMIC DNA]</scope>
    <source>
        <strain evidence="4 6">Kongs-67</strain>
    </source>
</reference>
<evidence type="ECO:0000256" key="1">
    <source>
        <dbReference type="ARBA" id="ARBA00022962"/>
    </source>
</evidence>
<dbReference type="CDD" id="cd01908">
    <property type="entry name" value="YafJ"/>
    <property type="match status" value="1"/>
</dbReference>
<dbReference type="RefSeq" id="WP_096348346.1">
    <property type="nucleotide sequence ID" value="NZ_CP033116.1"/>
</dbReference>
<dbReference type="SUPFAM" id="SSF56235">
    <property type="entry name" value="N-terminal nucleophile aminohydrolases (Ntn hydrolases)"/>
    <property type="match status" value="1"/>
</dbReference>
<dbReference type="InterPro" id="IPR026869">
    <property type="entry name" value="EgtC-like"/>
</dbReference>
<sequence>MCELMGMSANVPTDICFSFSGLMQRGGRTGPHCDGWGVAFYEGGGLRCFHDPQPCHSSAIAQLIESYPIKSENVICHIRQANVGRVSLANTHPFSRELWGQYWSFAHNGQIQAFSPQAGPFQPVGSTDSEAIFCDLLNRLRARFEQRPALAELMDCITAACTEYAQQGVCNLLISNGEWLFTLCTSKLAWITRRAPFGPAQLSDVELAVDFKEHTTPNDVVTVIATAPLTSNEQWQTCLPGEWRLWQGGETLLQGRVPVVELLPTEPAGAESL</sequence>
<keyword evidence="1 3" id="KW-0315">Glutamine amidotransferase</keyword>
<dbReference type="Gene3D" id="3.60.20.10">
    <property type="entry name" value="Glutamine Phosphoribosylpyrophosphate, subunit 1, domain 1"/>
    <property type="match status" value="1"/>
</dbReference>
<accession>A0AA91TZ08</accession>
<dbReference type="PANTHER" id="PTHR42824">
    <property type="entry name" value="GLUTAMINE AMIDOTRANSFERASE"/>
    <property type="match status" value="1"/>
</dbReference>